<keyword evidence="5" id="KW-1185">Reference proteome</keyword>
<reference evidence="4 5" key="1">
    <citation type="submission" date="2018-07" db="EMBL/GenBank/DDBJ databases">
        <title>Genomic Encyclopedia of Type Strains, Phase IV (KMG-IV): sequencing the most valuable type-strain genomes for metagenomic binning, comparative biology and taxonomic classification.</title>
        <authorList>
            <person name="Goeker M."/>
        </authorList>
    </citation>
    <scope>NUCLEOTIDE SEQUENCE [LARGE SCALE GENOMIC DNA]</scope>
    <source>
        <strain evidence="4 5">DSM 21634</strain>
    </source>
</reference>
<feature type="transmembrane region" description="Helical" evidence="2">
    <location>
        <begin position="81"/>
        <end position="100"/>
    </location>
</feature>
<keyword evidence="4" id="KW-0808">Transferase</keyword>
<keyword evidence="2" id="KW-0812">Transmembrane</keyword>
<evidence type="ECO:0000259" key="3">
    <source>
        <dbReference type="PROSITE" id="PS50109"/>
    </source>
</evidence>
<accession>A0A368Y7D2</accession>
<keyword evidence="4" id="KW-0418">Kinase</keyword>
<evidence type="ECO:0000256" key="2">
    <source>
        <dbReference type="SAM" id="Phobius"/>
    </source>
</evidence>
<evidence type="ECO:0000256" key="1">
    <source>
        <dbReference type="SAM" id="Coils"/>
    </source>
</evidence>
<comment type="caution">
    <text evidence="4">The sequence shown here is derived from an EMBL/GenBank/DDBJ whole genome shotgun (WGS) entry which is preliminary data.</text>
</comment>
<dbReference type="OrthoDB" id="2514702at2"/>
<feature type="coiled-coil region" evidence="1">
    <location>
        <begin position="142"/>
        <end position="169"/>
    </location>
</feature>
<keyword evidence="2" id="KW-1133">Transmembrane helix</keyword>
<dbReference type="Proteomes" id="UP000252884">
    <property type="component" value="Unassembled WGS sequence"/>
</dbReference>
<dbReference type="Gene3D" id="3.30.565.10">
    <property type="entry name" value="Histidine kinase-like ATPase, C-terminal domain"/>
    <property type="match status" value="1"/>
</dbReference>
<protein>
    <submittedName>
        <fullName evidence="4">Histidine kinase/DNA gyrase B/HSP90-like ATPase</fullName>
    </submittedName>
</protein>
<name>A0A368Y7D2_9BURK</name>
<dbReference type="Pfam" id="PF02518">
    <property type="entry name" value="HATPase_c"/>
    <property type="match status" value="1"/>
</dbReference>
<keyword evidence="2" id="KW-0472">Membrane</keyword>
<keyword evidence="1" id="KW-0175">Coiled coil</keyword>
<feature type="transmembrane region" description="Helical" evidence="2">
    <location>
        <begin position="12"/>
        <end position="32"/>
    </location>
</feature>
<sequence length="376" mass="40053">MKPILHNALRHYLHVLALCCVVAVLTTLMWPHRSYVSQLAYSLCIGTICWGTMEFGRYAVPRAHCHGDAEGGHGWPRGWRGLVLTVAGILVGFYAGDWLAYQLIGPADPGRTANARDSMVGLYITVAAGAIGSFYFHTRGKAAALAAAIAAAERDATEAKLKLLETQLEPHMLFNTLANLRVLITLDPPRAVAMLDRLNGYLRATLGGSRATLHPLAQEFERLADYLELMAVRMGARLRYRLELPEDLRAAPVPPLLLQPLVENAIRHGLEPKIEGGTVTVRAQRDTGADGELLVLHVLDTGVGLPADGAPPSTPGGFGVAQVRERLQTLHGARASVVLQPAPGGGTSALLRMPLHGGAGLRTMAGTAPAPSVPSA</sequence>
<dbReference type="InterPro" id="IPR005467">
    <property type="entry name" value="His_kinase_dom"/>
</dbReference>
<dbReference type="SMART" id="SM00387">
    <property type="entry name" value="HATPase_c"/>
    <property type="match status" value="1"/>
</dbReference>
<dbReference type="SUPFAM" id="SSF55874">
    <property type="entry name" value="ATPase domain of HSP90 chaperone/DNA topoisomerase II/histidine kinase"/>
    <property type="match status" value="1"/>
</dbReference>
<gene>
    <name evidence="4" type="ORF">DES41_101807</name>
</gene>
<dbReference type="RefSeq" id="WP_114466124.1">
    <property type="nucleotide sequence ID" value="NZ_QPJK01000001.1"/>
</dbReference>
<dbReference type="PANTHER" id="PTHR34220:SF9">
    <property type="entry name" value="SIGNAL TRANSDUCTION HISTIDINE KINASE INTERNAL REGION DOMAIN-CONTAINING PROTEIN"/>
    <property type="match status" value="1"/>
</dbReference>
<evidence type="ECO:0000313" key="5">
    <source>
        <dbReference type="Proteomes" id="UP000252884"/>
    </source>
</evidence>
<evidence type="ECO:0000313" key="4">
    <source>
        <dbReference type="EMBL" id="RCW76201.1"/>
    </source>
</evidence>
<dbReference type="InterPro" id="IPR036890">
    <property type="entry name" value="HATPase_C_sf"/>
</dbReference>
<dbReference type="Pfam" id="PF06580">
    <property type="entry name" value="His_kinase"/>
    <property type="match status" value="1"/>
</dbReference>
<dbReference type="GO" id="GO:0016020">
    <property type="term" value="C:membrane"/>
    <property type="evidence" value="ECO:0007669"/>
    <property type="project" value="InterPro"/>
</dbReference>
<dbReference type="PROSITE" id="PS50109">
    <property type="entry name" value="HIS_KIN"/>
    <property type="match status" value="1"/>
</dbReference>
<dbReference type="AlphaFoldDB" id="A0A368Y7D2"/>
<dbReference type="PANTHER" id="PTHR34220">
    <property type="entry name" value="SENSOR HISTIDINE KINASE YPDA"/>
    <property type="match status" value="1"/>
</dbReference>
<feature type="transmembrane region" description="Helical" evidence="2">
    <location>
        <begin position="120"/>
        <end position="136"/>
    </location>
</feature>
<feature type="transmembrane region" description="Helical" evidence="2">
    <location>
        <begin position="38"/>
        <end position="60"/>
    </location>
</feature>
<dbReference type="GO" id="GO:0000155">
    <property type="term" value="F:phosphorelay sensor kinase activity"/>
    <property type="evidence" value="ECO:0007669"/>
    <property type="project" value="InterPro"/>
</dbReference>
<dbReference type="InterPro" id="IPR010559">
    <property type="entry name" value="Sig_transdc_His_kin_internal"/>
</dbReference>
<feature type="domain" description="Histidine kinase" evidence="3">
    <location>
        <begin position="257"/>
        <end position="357"/>
    </location>
</feature>
<organism evidence="4 5">
    <name type="scientific">Pseudorhodoferax soli</name>
    <dbReference type="NCBI Taxonomy" id="545864"/>
    <lineage>
        <taxon>Bacteria</taxon>
        <taxon>Pseudomonadati</taxon>
        <taxon>Pseudomonadota</taxon>
        <taxon>Betaproteobacteria</taxon>
        <taxon>Burkholderiales</taxon>
        <taxon>Comamonadaceae</taxon>
    </lineage>
</organism>
<proteinExistence type="predicted"/>
<dbReference type="InterPro" id="IPR003594">
    <property type="entry name" value="HATPase_dom"/>
</dbReference>
<dbReference type="EMBL" id="QPJK01000001">
    <property type="protein sequence ID" value="RCW76201.1"/>
    <property type="molecule type" value="Genomic_DNA"/>
</dbReference>
<dbReference type="InterPro" id="IPR050640">
    <property type="entry name" value="Bact_2-comp_sensor_kinase"/>
</dbReference>